<evidence type="ECO:0008006" key="9">
    <source>
        <dbReference type="Google" id="ProtNLM"/>
    </source>
</evidence>
<name>A0ABP0BC05_9PEZI</name>
<organism evidence="7 8">
    <name type="scientific">Sporothrix eucalyptigena</name>
    <dbReference type="NCBI Taxonomy" id="1812306"/>
    <lineage>
        <taxon>Eukaryota</taxon>
        <taxon>Fungi</taxon>
        <taxon>Dikarya</taxon>
        <taxon>Ascomycota</taxon>
        <taxon>Pezizomycotina</taxon>
        <taxon>Sordariomycetes</taxon>
        <taxon>Sordariomycetidae</taxon>
        <taxon>Ophiostomatales</taxon>
        <taxon>Ophiostomataceae</taxon>
        <taxon>Sporothrix</taxon>
    </lineage>
</organism>
<accession>A0ABP0BC05</accession>
<protein>
    <recommendedName>
        <fullName evidence="9">Amino acid permease</fullName>
    </recommendedName>
</protein>
<evidence type="ECO:0000256" key="4">
    <source>
        <dbReference type="ARBA" id="ARBA00022989"/>
    </source>
</evidence>
<feature type="transmembrane region" description="Helical" evidence="6">
    <location>
        <begin position="233"/>
        <end position="254"/>
    </location>
</feature>
<feature type="transmembrane region" description="Helical" evidence="6">
    <location>
        <begin position="168"/>
        <end position="185"/>
    </location>
</feature>
<keyword evidence="8" id="KW-1185">Reference proteome</keyword>
<dbReference type="PANTHER" id="PTHR45649:SF14">
    <property type="entry name" value="GABA PERMEASE"/>
    <property type="match status" value="1"/>
</dbReference>
<evidence type="ECO:0000256" key="5">
    <source>
        <dbReference type="ARBA" id="ARBA00023136"/>
    </source>
</evidence>
<feature type="transmembrane region" description="Helical" evidence="6">
    <location>
        <begin position="191"/>
        <end position="213"/>
    </location>
</feature>
<evidence type="ECO:0000256" key="6">
    <source>
        <dbReference type="SAM" id="Phobius"/>
    </source>
</evidence>
<comment type="caution">
    <text evidence="7">The sequence shown here is derived from an EMBL/GenBank/DDBJ whole genome shotgun (WGS) entry which is preliminary data.</text>
</comment>
<dbReference type="Pfam" id="PF13520">
    <property type="entry name" value="AA_permease_2"/>
    <property type="match status" value="1"/>
</dbReference>
<gene>
    <name evidence="7" type="ORF">SEUCBS140593_003104</name>
</gene>
<evidence type="ECO:0000256" key="1">
    <source>
        <dbReference type="ARBA" id="ARBA00004141"/>
    </source>
</evidence>
<dbReference type="EMBL" id="CAWUHD010000023">
    <property type="protein sequence ID" value="CAK7217143.1"/>
    <property type="molecule type" value="Genomic_DNA"/>
</dbReference>
<feature type="transmembrane region" description="Helical" evidence="6">
    <location>
        <begin position="25"/>
        <end position="45"/>
    </location>
</feature>
<feature type="transmembrane region" description="Helical" evidence="6">
    <location>
        <begin position="111"/>
        <end position="132"/>
    </location>
</feature>
<evidence type="ECO:0000313" key="7">
    <source>
        <dbReference type="EMBL" id="CAK7217143.1"/>
    </source>
</evidence>
<sequence>MANKNTASFVFTEVTNETGWDSNGVAWLVGLISAVYPFLGYDAACHLAEEVPHASRNVPLAMVGSVAMNGLIGLAYVIVLLFSTSSLSTLLETPTGFPFMQIYLDVTQSRAGALIMSLVPVLIATAANVAGLTSTSRTLYSFVRDSAVPFSSYLSHVDERTHVPARSVVLVGALQILLGFIYIGSETAFNAVLSMAIIGMYASYLLPIVVMLLHGRQKLSTSDYGPFRLGRPLGIVLNLISIAWMCLVIVFSTFPGSIPTTASTMNYSIVVMAGWLLFGFVYYLFSGRGKFQVPHFVTGSSNGVLTGVPVEVKASP</sequence>
<keyword evidence="5 6" id="KW-0472">Membrane</keyword>
<evidence type="ECO:0000256" key="3">
    <source>
        <dbReference type="ARBA" id="ARBA00022692"/>
    </source>
</evidence>
<keyword evidence="2" id="KW-0813">Transport</keyword>
<reference evidence="7 8" key="1">
    <citation type="submission" date="2024-01" db="EMBL/GenBank/DDBJ databases">
        <authorList>
            <person name="Allen C."/>
            <person name="Tagirdzhanova G."/>
        </authorList>
    </citation>
    <scope>NUCLEOTIDE SEQUENCE [LARGE SCALE GENOMIC DNA]</scope>
</reference>
<comment type="subcellular location">
    <subcellularLocation>
        <location evidence="1">Membrane</location>
        <topology evidence="1">Multi-pass membrane protein</topology>
    </subcellularLocation>
</comment>
<feature type="transmembrane region" description="Helical" evidence="6">
    <location>
        <begin position="66"/>
        <end position="91"/>
    </location>
</feature>
<dbReference type="Gene3D" id="1.20.1740.10">
    <property type="entry name" value="Amino acid/polyamine transporter I"/>
    <property type="match status" value="1"/>
</dbReference>
<keyword evidence="4 6" id="KW-1133">Transmembrane helix</keyword>
<feature type="transmembrane region" description="Helical" evidence="6">
    <location>
        <begin position="266"/>
        <end position="285"/>
    </location>
</feature>
<keyword evidence="3 6" id="KW-0812">Transmembrane</keyword>
<proteinExistence type="predicted"/>
<evidence type="ECO:0000313" key="8">
    <source>
        <dbReference type="Proteomes" id="UP001642482"/>
    </source>
</evidence>
<dbReference type="PANTHER" id="PTHR45649">
    <property type="entry name" value="AMINO-ACID PERMEASE BAT1"/>
    <property type="match status" value="1"/>
</dbReference>
<dbReference type="Proteomes" id="UP001642482">
    <property type="component" value="Unassembled WGS sequence"/>
</dbReference>
<dbReference type="InterPro" id="IPR002293">
    <property type="entry name" value="AA/rel_permease1"/>
</dbReference>
<evidence type="ECO:0000256" key="2">
    <source>
        <dbReference type="ARBA" id="ARBA00022448"/>
    </source>
</evidence>